<dbReference type="SUPFAM" id="SSF51445">
    <property type="entry name" value="(Trans)glycosidases"/>
    <property type="match status" value="1"/>
</dbReference>
<keyword evidence="1" id="KW-0732">Signal</keyword>
<evidence type="ECO:0000256" key="1">
    <source>
        <dbReference type="SAM" id="SignalP"/>
    </source>
</evidence>
<proteinExistence type="predicted"/>
<dbReference type="PANTHER" id="PTHR36183">
    <property type="entry name" value="BETA-GLUCURONIDASE"/>
    <property type="match status" value="1"/>
</dbReference>
<dbReference type="Proteomes" id="UP001175228">
    <property type="component" value="Unassembled WGS sequence"/>
</dbReference>
<evidence type="ECO:0000313" key="4">
    <source>
        <dbReference type="Proteomes" id="UP001175228"/>
    </source>
</evidence>
<feature type="chain" id="PRO_5041275941" evidence="1">
    <location>
        <begin position="20"/>
        <end position="657"/>
    </location>
</feature>
<name>A0AA39QDC0_9AGAR</name>
<dbReference type="PANTHER" id="PTHR36183:SF2">
    <property type="entry name" value="BETA-GLUCURONIDASE C-TERMINAL DOMAIN-CONTAINING PROTEIN"/>
    <property type="match status" value="1"/>
</dbReference>
<organism evidence="3 4">
    <name type="scientific">Armillaria luteobubalina</name>
    <dbReference type="NCBI Taxonomy" id="153913"/>
    <lineage>
        <taxon>Eukaryota</taxon>
        <taxon>Fungi</taxon>
        <taxon>Dikarya</taxon>
        <taxon>Basidiomycota</taxon>
        <taxon>Agaricomycotina</taxon>
        <taxon>Agaricomycetes</taxon>
        <taxon>Agaricomycetidae</taxon>
        <taxon>Agaricales</taxon>
        <taxon>Marasmiineae</taxon>
        <taxon>Physalacriaceae</taxon>
        <taxon>Armillaria</taxon>
    </lineage>
</organism>
<feature type="signal peptide" evidence="1">
    <location>
        <begin position="1"/>
        <end position="19"/>
    </location>
</feature>
<dbReference type="InterPro" id="IPR052974">
    <property type="entry name" value="GH79_Enzymes"/>
</dbReference>
<gene>
    <name evidence="3" type="ORF">EDD18DRAFT_1152630</name>
</gene>
<comment type="caution">
    <text evidence="3">The sequence shown here is derived from an EMBL/GenBank/DDBJ whole genome shotgun (WGS) entry which is preliminary data.</text>
</comment>
<keyword evidence="4" id="KW-1185">Reference proteome</keyword>
<reference evidence="3" key="1">
    <citation type="submission" date="2023-06" db="EMBL/GenBank/DDBJ databases">
        <authorList>
            <consortium name="Lawrence Berkeley National Laboratory"/>
            <person name="Ahrendt S."/>
            <person name="Sahu N."/>
            <person name="Indic B."/>
            <person name="Wong-Bajracharya J."/>
            <person name="Merenyi Z."/>
            <person name="Ke H.-M."/>
            <person name="Monk M."/>
            <person name="Kocsube S."/>
            <person name="Drula E."/>
            <person name="Lipzen A."/>
            <person name="Balint B."/>
            <person name="Henrissat B."/>
            <person name="Andreopoulos B."/>
            <person name="Martin F.M."/>
            <person name="Harder C.B."/>
            <person name="Rigling D."/>
            <person name="Ford K.L."/>
            <person name="Foster G.D."/>
            <person name="Pangilinan J."/>
            <person name="Papanicolaou A."/>
            <person name="Barry K."/>
            <person name="LaButti K."/>
            <person name="Viragh M."/>
            <person name="Koriabine M."/>
            <person name="Yan M."/>
            <person name="Riley R."/>
            <person name="Champramary S."/>
            <person name="Plett K.L."/>
            <person name="Tsai I.J."/>
            <person name="Slot J."/>
            <person name="Sipos G."/>
            <person name="Plett J."/>
            <person name="Nagy L.G."/>
            <person name="Grigoriev I.V."/>
        </authorList>
    </citation>
    <scope>NUCLEOTIDE SEQUENCE</scope>
    <source>
        <strain evidence="3">HWK02</strain>
    </source>
</reference>
<accession>A0AA39QDC0</accession>
<dbReference type="InterPro" id="IPR017853">
    <property type="entry name" value="GH"/>
</dbReference>
<evidence type="ECO:0000313" key="3">
    <source>
        <dbReference type="EMBL" id="KAK0499791.1"/>
    </source>
</evidence>
<protein>
    <submittedName>
        <fullName evidence="3">Glycoside hydrolase family 79 protein</fullName>
    </submittedName>
</protein>
<dbReference type="Gene3D" id="3.20.20.80">
    <property type="entry name" value="Glycosidases"/>
    <property type="match status" value="1"/>
</dbReference>
<sequence length="657" mass="70361">MGPLGTFLSLFFVASVVRAQVTVYSQQPLNAQTTTSSADAASYTGAAAYNPTVLNPPPIPDPLPPMQFGIQLQNGGTTGVSIVQSGSFVGFSIEMSVANQALGKNSSYIQVPFLNLMANLQQRAGRVYVRVGGNTQETAVHVDSLPDGKMIQKDNANTTNPTQTPPLDYTNDLFHLMRGISEFVNVRWFLGIPFFNVNPFQLAIAEQSQAILGDFLAGLQAGNEPDLYVRHGHRTDPYGPSDYGNEFGALVQAMSNDANAVNKNLLIGPNIATGDWVPEDVWETGFVDTYGENLAFLAVEHYPTDNCYAVYGSGTPRDAQTMFPTYLNHSAGQAIVQAYVNSGNYAQQKNKKLLMFETNTASCGGFPGISDSFGAALWGLDYSMQMAYSNFSGAMMHIGGQNVFYNPFTPPPTNQTTFHQWTIGPIYYSALIMAEAMGASNVSQILDLNANGGNIFTPVYAIYENGNPVRVALFNYITDPSGASTYTASISIGGGETGQTNGTPAQVKVKYLLADSVSQKYNFRWAGQTFGNIFESDGRLMGQEDIKTVTCDQNANTCPITVPAPGFALVFLNNEAFTETDGASSMTFATTAVTKTINTATVDQAVLSTSNGHSGMRDVLGSTSKGSQNGATGLRASGLLTAFAVGGMMFARTLLRW</sequence>
<dbReference type="InterPro" id="IPR031728">
    <property type="entry name" value="GlcAase_C"/>
</dbReference>
<evidence type="ECO:0000259" key="2">
    <source>
        <dbReference type="Pfam" id="PF16862"/>
    </source>
</evidence>
<dbReference type="EMBL" id="JAUEPU010000009">
    <property type="protein sequence ID" value="KAK0499791.1"/>
    <property type="molecule type" value="Genomic_DNA"/>
</dbReference>
<feature type="domain" description="Beta-glucuronidase C-terminal" evidence="2">
    <location>
        <begin position="460"/>
        <end position="569"/>
    </location>
</feature>
<dbReference type="Pfam" id="PF16862">
    <property type="entry name" value="Glyco_hydro_79C"/>
    <property type="match status" value="1"/>
</dbReference>
<keyword evidence="3" id="KW-0378">Hydrolase</keyword>
<dbReference type="GO" id="GO:0016787">
    <property type="term" value="F:hydrolase activity"/>
    <property type="evidence" value="ECO:0007669"/>
    <property type="project" value="UniProtKB-KW"/>
</dbReference>
<dbReference type="AlphaFoldDB" id="A0AA39QDC0"/>